<name>A0A409X362_PSICY</name>
<keyword evidence="1 2" id="KW-0238">DNA-binding</keyword>
<keyword evidence="1 2" id="KW-0539">Nucleus</keyword>
<feature type="region of interest" description="Disordered" evidence="3">
    <location>
        <begin position="66"/>
        <end position="101"/>
    </location>
</feature>
<dbReference type="GO" id="GO:0003677">
    <property type="term" value="F:DNA binding"/>
    <property type="evidence" value="ECO:0007669"/>
    <property type="project" value="UniProtKB-UniRule"/>
</dbReference>
<protein>
    <recommendedName>
        <fullName evidence="4">Homeobox domain-containing protein</fullName>
    </recommendedName>
</protein>
<evidence type="ECO:0000256" key="1">
    <source>
        <dbReference type="PROSITE-ProRule" id="PRU00108"/>
    </source>
</evidence>
<gene>
    <name evidence="5" type="ORF">CVT25_004192</name>
</gene>
<dbReference type="CDD" id="cd00086">
    <property type="entry name" value="homeodomain"/>
    <property type="match status" value="1"/>
</dbReference>
<dbReference type="Proteomes" id="UP000283269">
    <property type="component" value="Unassembled WGS sequence"/>
</dbReference>
<feature type="DNA-binding region" description="Homeobox" evidence="1">
    <location>
        <begin position="14"/>
        <end position="73"/>
    </location>
</feature>
<dbReference type="Gene3D" id="1.10.10.60">
    <property type="entry name" value="Homeodomain-like"/>
    <property type="match status" value="1"/>
</dbReference>
<evidence type="ECO:0000256" key="3">
    <source>
        <dbReference type="SAM" id="MobiDB-lite"/>
    </source>
</evidence>
<organism evidence="5 6">
    <name type="scientific">Psilocybe cyanescens</name>
    <dbReference type="NCBI Taxonomy" id="93625"/>
    <lineage>
        <taxon>Eukaryota</taxon>
        <taxon>Fungi</taxon>
        <taxon>Dikarya</taxon>
        <taxon>Basidiomycota</taxon>
        <taxon>Agaricomycotina</taxon>
        <taxon>Agaricomycetes</taxon>
        <taxon>Agaricomycetidae</taxon>
        <taxon>Agaricales</taxon>
        <taxon>Agaricineae</taxon>
        <taxon>Strophariaceae</taxon>
        <taxon>Psilocybe</taxon>
    </lineage>
</organism>
<feature type="domain" description="Homeobox" evidence="4">
    <location>
        <begin position="12"/>
        <end position="72"/>
    </location>
</feature>
<keyword evidence="6" id="KW-1185">Reference proteome</keyword>
<dbReference type="InParanoid" id="A0A409X362"/>
<dbReference type="SUPFAM" id="SSF46689">
    <property type="entry name" value="Homeodomain-like"/>
    <property type="match status" value="1"/>
</dbReference>
<dbReference type="SMART" id="SM00389">
    <property type="entry name" value="HOX"/>
    <property type="match status" value="1"/>
</dbReference>
<dbReference type="Pfam" id="PF00046">
    <property type="entry name" value="Homeodomain"/>
    <property type="match status" value="1"/>
</dbReference>
<comment type="caution">
    <text evidence="5">The sequence shown here is derived from an EMBL/GenBank/DDBJ whole genome shotgun (WGS) entry which is preliminary data.</text>
</comment>
<dbReference type="GO" id="GO:0005634">
    <property type="term" value="C:nucleus"/>
    <property type="evidence" value="ECO:0007669"/>
    <property type="project" value="UniProtKB-SubCell"/>
</dbReference>
<feature type="compositionally biased region" description="Polar residues" evidence="3">
    <location>
        <begin position="163"/>
        <end position="172"/>
    </location>
</feature>
<reference evidence="5 6" key="1">
    <citation type="journal article" date="2018" name="Evol. Lett.">
        <title>Horizontal gene cluster transfer increased hallucinogenic mushroom diversity.</title>
        <authorList>
            <person name="Reynolds H.T."/>
            <person name="Vijayakumar V."/>
            <person name="Gluck-Thaler E."/>
            <person name="Korotkin H.B."/>
            <person name="Matheny P.B."/>
            <person name="Slot J.C."/>
        </authorList>
    </citation>
    <scope>NUCLEOTIDE SEQUENCE [LARGE SCALE GENOMIC DNA]</scope>
    <source>
        <strain evidence="5 6">2631</strain>
    </source>
</reference>
<feature type="region of interest" description="Disordered" evidence="3">
    <location>
        <begin position="113"/>
        <end position="133"/>
    </location>
</feature>
<dbReference type="EMBL" id="NHYD01002743">
    <property type="protein sequence ID" value="PPQ85185.1"/>
    <property type="molecule type" value="Genomic_DNA"/>
</dbReference>
<comment type="subcellular location">
    <subcellularLocation>
        <location evidence="1 2">Nucleus</location>
    </subcellularLocation>
</comment>
<proteinExistence type="predicted"/>
<dbReference type="AlphaFoldDB" id="A0A409X362"/>
<feature type="region of interest" description="Disordered" evidence="3">
    <location>
        <begin position="1"/>
        <end position="23"/>
    </location>
</feature>
<sequence>MAPEAKIERTSAARKHTVIRATPEQTAALKASFSLSRSPSQDQLALLSGQTGLTVKWISQWFARQRTKDRKNRPNTSRSGPNRPGAVITDHPGSSSEPARSPEDILRVKLENGDPVMLLPSSPGAPGGSEYTTTVSASSSVVLDMMQPGAAIESSKKTKKSTAPRNKTSSTARALRSKTKGSAIIQSPRVKKELAEASVSETNCAQRQLDQSASNSGVCPGDNHAQTAIVTTESRPTASAHYHGIFPMPGPPKRSPMTTGNHYRGTNPRNPHSGFSTNKSHTVYARSSVTALAATSLHSDVHDPQVENSFAQAGSSKSQRMAYAYQQGPVLRTQFQNNGPSNYMLTPTRETASSVIQSRPYDTYHAAVYDYTATIPSNSDALSSSSSVHVPQKPSHLVPFPLLAPAFDWENHVPLESTTFFPGVMLPQQNSHQPHFIEQATYTGQDGDYADHGASFQPGYSVDSVPHALDPLHAPVKYLSEVLEEFRDEQGMYVVNEELTARLVGDDVVLRDPFRAAMGLAFLSRIGVEW</sequence>
<evidence type="ECO:0000313" key="5">
    <source>
        <dbReference type="EMBL" id="PPQ85185.1"/>
    </source>
</evidence>
<dbReference type="PROSITE" id="PS50071">
    <property type="entry name" value="HOMEOBOX_2"/>
    <property type="match status" value="1"/>
</dbReference>
<evidence type="ECO:0000256" key="2">
    <source>
        <dbReference type="RuleBase" id="RU000682"/>
    </source>
</evidence>
<feature type="region of interest" description="Disordered" evidence="3">
    <location>
        <begin position="149"/>
        <end position="189"/>
    </location>
</feature>
<evidence type="ECO:0000313" key="6">
    <source>
        <dbReference type="Proteomes" id="UP000283269"/>
    </source>
</evidence>
<accession>A0A409X362</accession>
<evidence type="ECO:0000259" key="4">
    <source>
        <dbReference type="PROSITE" id="PS50071"/>
    </source>
</evidence>
<dbReference type="InterPro" id="IPR001356">
    <property type="entry name" value="HD"/>
</dbReference>
<dbReference type="InterPro" id="IPR009057">
    <property type="entry name" value="Homeodomain-like_sf"/>
</dbReference>
<keyword evidence="1 2" id="KW-0371">Homeobox</keyword>
<feature type="compositionally biased region" description="Basic and acidic residues" evidence="3">
    <location>
        <begin position="1"/>
        <end position="11"/>
    </location>
</feature>
<dbReference type="OrthoDB" id="3048971at2759"/>